<name>A0ABY8TZS4_TETOB</name>
<gene>
    <name evidence="1" type="ORF">OEZ85_002440</name>
</gene>
<sequence length="75" mass="8247">MTLSHRWLIGKAGSSSRAIKRLHIAPHHSFGQHQALIHSRQCQHVTVYLQWLFSCPGLDSKFPAAPGLAGTCQSS</sequence>
<keyword evidence="2" id="KW-1185">Reference proteome</keyword>
<accession>A0ABY8TZS4</accession>
<protein>
    <submittedName>
        <fullName evidence="1">Uncharacterized protein</fullName>
    </submittedName>
</protein>
<evidence type="ECO:0000313" key="2">
    <source>
        <dbReference type="Proteomes" id="UP001244341"/>
    </source>
</evidence>
<dbReference type="EMBL" id="CP126212">
    <property type="protein sequence ID" value="WIA13868.1"/>
    <property type="molecule type" value="Genomic_DNA"/>
</dbReference>
<dbReference type="Proteomes" id="UP001244341">
    <property type="component" value="Chromosome 5b"/>
</dbReference>
<organism evidence="1 2">
    <name type="scientific">Tetradesmus obliquus</name>
    <name type="common">Green alga</name>
    <name type="synonym">Acutodesmus obliquus</name>
    <dbReference type="NCBI Taxonomy" id="3088"/>
    <lineage>
        <taxon>Eukaryota</taxon>
        <taxon>Viridiplantae</taxon>
        <taxon>Chlorophyta</taxon>
        <taxon>core chlorophytes</taxon>
        <taxon>Chlorophyceae</taxon>
        <taxon>CS clade</taxon>
        <taxon>Sphaeropleales</taxon>
        <taxon>Scenedesmaceae</taxon>
        <taxon>Tetradesmus</taxon>
    </lineage>
</organism>
<reference evidence="1 2" key="1">
    <citation type="submission" date="2023-05" db="EMBL/GenBank/DDBJ databases">
        <title>A 100% complete, gapless, phased diploid assembly of the Scenedesmus obliquus UTEX 3031 genome.</title>
        <authorList>
            <person name="Biondi T.C."/>
            <person name="Hanschen E.R."/>
            <person name="Kwon T."/>
            <person name="Eng W."/>
            <person name="Kruse C.P.S."/>
            <person name="Koehler S.I."/>
            <person name="Kunde Y."/>
            <person name="Gleasner C.D."/>
            <person name="You Mak K.T."/>
            <person name="Polle J."/>
            <person name="Hovde B.T."/>
            <person name="Starkenburg S.R."/>
        </authorList>
    </citation>
    <scope>NUCLEOTIDE SEQUENCE [LARGE SCALE GENOMIC DNA]</scope>
    <source>
        <strain evidence="1 2">DOE0152z</strain>
    </source>
</reference>
<proteinExistence type="predicted"/>
<evidence type="ECO:0000313" key="1">
    <source>
        <dbReference type="EMBL" id="WIA13868.1"/>
    </source>
</evidence>